<dbReference type="InParanoid" id="A0A059C8B0"/>
<reference evidence="1" key="1">
    <citation type="submission" date="2013-07" db="EMBL/GenBank/DDBJ databases">
        <title>The genome of Eucalyptus grandis.</title>
        <authorList>
            <person name="Schmutz J."/>
            <person name="Hayes R."/>
            <person name="Myburg A."/>
            <person name="Tuskan G."/>
            <person name="Grattapaglia D."/>
            <person name="Rokhsar D.S."/>
        </authorList>
    </citation>
    <scope>NUCLEOTIDE SEQUENCE</scope>
    <source>
        <tissue evidence="1">Leaf extractions</tissue>
    </source>
</reference>
<organism evidence="1">
    <name type="scientific">Eucalyptus grandis</name>
    <name type="common">Flooded gum</name>
    <dbReference type="NCBI Taxonomy" id="71139"/>
    <lineage>
        <taxon>Eukaryota</taxon>
        <taxon>Viridiplantae</taxon>
        <taxon>Streptophyta</taxon>
        <taxon>Embryophyta</taxon>
        <taxon>Tracheophyta</taxon>
        <taxon>Spermatophyta</taxon>
        <taxon>Magnoliopsida</taxon>
        <taxon>eudicotyledons</taxon>
        <taxon>Gunneridae</taxon>
        <taxon>Pentapetalae</taxon>
        <taxon>rosids</taxon>
        <taxon>malvids</taxon>
        <taxon>Myrtales</taxon>
        <taxon>Myrtaceae</taxon>
        <taxon>Myrtoideae</taxon>
        <taxon>Eucalypteae</taxon>
        <taxon>Eucalyptus</taxon>
    </lineage>
</organism>
<accession>A0A059C8B0</accession>
<sequence length="103" mass="11739">MSQPQDSQIMQFRDVVRNGPLDTSTPGGVYLFEAGQLSNIRRELSKETRIHSQHLQILQIFLSNLETWTTLSPTCLTRLMIFLCCQWSLEVLLVDGNPLMTSV</sequence>
<gene>
    <name evidence="1" type="ORF">EUGRSUZ_E03141</name>
</gene>
<dbReference type="AlphaFoldDB" id="A0A059C8B0"/>
<dbReference type="Gramene" id="KCW74439">
    <property type="protein sequence ID" value="KCW74439"/>
    <property type="gene ID" value="EUGRSUZ_E03141"/>
</dbReference>
<proteinExistence type="predicted"/>
<dbReference type="EMBL" id="KK198757">
    <property type="protein sequence ID" value="KCW74439.1"/>
    <property type="molecule type" value="Genomic_DNA"/>
</dbReference>
<protein>
    <submittedName>
        <fullName evidence="1">Uncharacterized protein</fullName>
    </submittedName>
</protein>
<evidence type="ECO:0000313" key="1">
    <source>
        <dbReference type="EMBL" id="KCW74439.1"/>
    </source>
</evidence>
<name>A0A059C8B0_EUCGR</name>